<gene>
    <name evidence="6 7" type="primary">rsmG</name>
    <name evidence="7" type="ORF">KG103_18645</name>
</gene>
<dbReference type="Pfam" id="PF02527">
    <property type="entry name" value="GidB"/>
    <property type="match status" value="1"/>
</dbReference>
<dbReference type="EMBL" id="CP074405">
    <property type="protein sequence ID" value="QVI62385.1"/>
    <property type="molecule type" value="Genomic_DNA"/>
</dbReference>
<protein>
    <recommendedName>
        <fullName evidence="6">Ribosomal RNA small subunit methyltransferase G</fullName>
        <ecNumber evidence="6">2.1.1.-</ecNumber>
    </recommendedName>
    <alternativeName>
        <fullName evidence="6">16S rRNA 7-methylguanosine methyltransferase</fullName>
        <shortName evidence="6">16S rRNA m7G methyltransferase</shortName>
    </alternativeName>
</protein>
<dbReference type="RefSeq" id="WP_207340050.1">
    <property type="nucleotide sequence ID" value="NZ_CP074405.1"/>
</dbReference>
<proteinExistence type="inferred from homology"/>
<evidence type="ECO:0000256" key="1">
    <source>
        <dbReference type="ARBA" id="ARBA00022490"/>
    </source>
</evidence>
<comment type="subcellular location">
    <subcellularLocation>
        <location evidence="6">Cytoplasm</location>
    </subcellularLocation>
</comment>
<evidence type="ECO:0000256" key="3">
    <source>
        <dbReference type="ARBA" id="ARBA00022603"/>
    </source>
</evidence>
<reference evidence="7 8" key="1">
    <citation type="submission" date="2021-05" db="EMBL/GenBank/DDBJ databases">
        <title>Novel species in genus Cellulomonas.</title>
        <authorList>
            <person name="Zhang G."/>
        </authorList>
    </citation>
    <scope>NUCLEOTIDE SEQUENCE [LARGE SCALE GENOMIC DNA]</scope>
    <source>
        <strain evidence="8">zg-ZUI222</strain>
    </source>
</reference>
<feature type="binding site" evidence="6">
    <location>
        <position position="151"/>
    </location>
    <ligand>
        <name>S-adenosyl-L-methionine</name>
        <dbReference type="ChEBI" id="CHEBI:59789"/>
    </ligand>
</feature>
<name>A0ABX8D4J2_9CELL</name>
<dbReference type="EC" id="2.1.1.-" evidence="6"/>
<dbReference type="InterPro" id="IPR003682">
    <property type="entry name" value="rRNA_ssu_MeTfrase_G"/>
</dbReference>
<evidence type="ECO:0000313" key="7">
    <source>
        <dbReference type="EMBL" id="QVI62385.1"/>
    </source>
</evidence>
<keyword evidence="2 6" id="KW-0698">rRNA processing</keyword>
<evidence type="ECO:0000256" key="2">
    <source>
        <dbReference type="ARBA" id="ARBA00022552"/>
    </source>
</evidence>
<keyword evidence="8" id="KW-1185">Reference proteome</keyword>
<organism evidence="7 8">
    <name type="scientific">Cellulomonas wangleii</name>
    <dbReference type="NCBI Taxonomy" id="2816956"/>
    <lineage>
        <taxon>Bacteria</taxon>
        <taxon>Bacillati</taxon>
        <taxon>Actinomycetota</taxon>
        <taxon>Actinomycetes</taxon>
        <taxon>Micrococcales</taxon>
        <taxon>Cellulomonadaceae</taxon>
        <taxon>Cellulomonas</taxon>
    </lineage>
</organism>
<dbReference type="NCBIfam" id="TIGR00138">
    <property type="entry name" value="rsmG_gidB"/>
    <property type="match status" value="1"/>
</dbReference>
<dbReference type="HAMAP" id="MF_00074">
    <property type="entry name" value="16SrRNA_methyltr_G"/>
    <property type="match status" value="1"/>
</dbReference>
<dbReference type="InterPro" id="IPR029063">
    <property type="entry name" value="SAM-dependent_MTases_sf"/>
</dbReference>
<keyword evidence="3 6" id="KW-0489">Methyltransferase</keyword>
<dbReference type="PANTHER" id="PTHR31760">
    <property type="entry name" value="S-ADENOSYL-L-METHIONINE-DEPENDENT METHYLTRANSFERASES SUPERFAMILY PROTEIN"/>
    <property type="match status" value="1"/>
</dbReference>
<feature type="binding site" evidence="6">
    <location>
        <position position="85"/>
    </location>
    <ligand>
        <name>S-adenosyl-L-methionine</name>
        <dbReference type="ChEBI" id="CHEBI:59789"/>
    </ligand>
</feature>
<feature type="binding site" evidence="6">
    <location>
        <begin position="136"/>
        <end position="137"/>
    </location>
    <ligand>
        <name>S-adenosyl-L-methionine</name>
        <dbReference type="ChEBI" id="CHEBI:59789"/>
    </ligand>
</feature>
<accession>A0ABX8D4J2</accession>
<sequence>MPDGTGADAGSELLADPWDGDARLPEFFDDAWPAVDAYHAFLKEEGELRGLLGPRELPRLWERHLLNSAAVVPFLPRSGLIVDIGSGAGLPGIVVAAMRPDAEVMLVEPMERRVTWLMDVVERTGLTNVDIRRARAQELDGAVEADAVTARAVASLDKLYRWTVPLVRVGGRIVAMKGARAGDELAEAAPVMRKLGLTDGEVHEAITIAGTEPTRIVTAVRGRGPRVR</sequence>
<keyword evidence="5 6" id="KW-0949">S-adenosyl-L-methionine</keyword>
<evidence type="ECO:0000256" key="4">
    <source>
        <dbReference type="ARBA" id="ARBA00022679"/>
    </source>
</evidence>
<evidence type="ECO:0000256" key="6">
    <source>
        <dbReference type="HAMAP-Rule" id="MF_00074"/>
    </source>
</evidence>
<comment type="function">
    <text evidence="6">Specifically methylates the N7 position of a guanine in 16S rRNA.</text>
</comment>
<keyword evidence="4 6" id="KW-0808">Transferase</keyword>
<dbReference type="SUPFAM" id="SSF53335">
    <property type="entry name" value="S-adenosyl-L-methionine-dependent methyltransferases"/>
    <property type="match status" value="1"/>
</dbReference>
<dbReference type="Gene3D" id="3.40.50.150">
    <property type="entry name" value="Vaccinia Virus protein VP39"/>
    <property type="match status" value="1"/>
</dbReference>
<comment type="caution">
    <text evidence="6">Lacks conserved residue(s) required for the propagation of feature annotation.</text>
</comment>
<feature type="binding site" evidence="6">
    <location>
        <position position="90"/>
    </location>
    <ligand>
        <name>S-adenosyl-L-methionine</name>
        <dbReference type="ChEBI" id="CHEBI:59789"/>
    </ligand>
</feature>
<keyword evidence="1 6" id="KW-0963">Cytoplasm</keyword>
<dbReference type="PANTHER" id="PTHR31760:SF0">
    <property type="entry name" value="S-ADENOSYL-L-METHIONINE-DEPENDENT METHYLTRANSFERASES SUPERFAMILY PROTEIN"/>
    <property type="match status" value="1"/>
</dbReference>
<dbReference type="Proteomes" id="UP000677804">
    <property type="component" value="Chromosome"/>
</dbReference>
<comment type="similarity">
    <text evidence="6">Belongs to the methyltransferase superfamily. RNA methyltransferase RsmG family.</text>
</comment>
<evidence type="ECO:0000256" key="5">
    <source>
        <dbReference type="ARBA" id="ARBA00022691"/>
    </source>
</evidence>
<evidence type="ECO:0000313" key="8">
    <source>
        <dbReference type="Proteomes" id="UP000677804"/>
    </source>
</evidence>